<evidence type="ECO:0000313" key="4">
    <source>
        <dbReference type="RefSeq" id="XP_021844322.2"/>
    </source>
</evidence>
<name>A0A9R0I868_SPIOL</name>
<keyword evidence="1" id="KW-0175">Coiled coil</keyword>
<gene>
    <name evidence="4" type="primary">LOC110784193</name>
</gene>
<dbReference type="AlphaFoldDB" id="A0A9R0I868"/>
<dbReference type="InterPro" id="IPR040300">
    <property type="entry name" value="At3g49055-like"/>
</dbReference>
<organism evidence="3 4">
    <name type="scientific">Spinacia oleracea</name>
    <name type="common">Spinach</name>
    <dbReference type="NCBI Taxonomy" id="3562"/>
    <lineage>
        <taxon>Eukaryota</taxon>
        <taxon>Viridiplantae</taxon>
        <taxon>Streptophyta</taxon>
        <taxon>Embryophyta</taxon>
        <taxon>Tracheophyta</taxon>
        <taxon>Spermatophyta</taxon>
        <taxon>Magnoliopsida</taxon>
        <taxon>eudicotyledons</taxon>
        <taxon>Gunneridae</taxon>
        <taxon>Pentapetalae</taxon>
        <taxon>Caryophyllales</taxon>
        <taxon>Chenopodiaceae</taxon>
        <taxon>Chenopodioideae</taxon>
        <taxon>Anserineae</taxon>
        <taxon>Spinacia</taxon>
    </lineage>
</organism>
<evidence type="ECO:0000256" key="1">
    <source>
        <dbReference type="SAM" id="Coils"/>
    </source>
</evidence>
<keyword evidence="3" id="KW-1185">Reference proteome</keyword>
<sequence length="491" mass="57295">MIILYLPPLTPQIKTIMDTQEHQIIKDQNTPMNLETFAVIEALSIERDYLKTEILAVEEKIRERENELLRRINDVLREKECLEVEIDKGLREKQVLLKVIEFIKESLMRVSECLDDNNECNETEKVSNFEEKLEELMLEKLEFVFRMVKRVEEKVNSHLKKVSKEKRELECSVMSLIEENRDVNVLFRVAVVEKEAMEKSVAGKLKKNNEQSRTALLQFAERGLQRVGFGFIVGGGSSNVEDEDRKENGDQSSESSESESEEEEVVSLVSTVEKMMKGLRVEITQLRNDLEESRSETEQLLSLTEKQAQQITEQGDYIKEMEDRERILTQNVEELVAEIKATEREVQRWRKACELEVDAGKHVAREHDKLVNILKQELEKTRTTLQVSNKKLKLKDEVVAAAMAAQSAAEKSLQLADSRTAGLRQRIEELTRQLEEEDENRQKNNNRRRRMRRICWPWLALNSANSTNNNTRVLDLDIRRRVRPEMQTFLH</sequence>
<accession>A0A9R0I868</accession>
<protein>
    <submittedName>
        <fullName evidence="4">Uncharacterized protein At3g49055 isoform X1</fullName>
    </submittedName>
</protein>
<dbReference type="RefSeq" id="XP_021844322.2">
    <property type="nucleotide sequence ID" value="XM_021988630.2"/>
</dbReference>
<dbReference type="Proteomes" id="UP000813463">
    <property type="component" value="Chromosome 3"/>
</dbReference>
<feature type="compositionally biased region" description="Acidic residues" evidence="2">
    <location>
        <begin position="256"/>
        <end position="265"/>
    </location>
</feature>
<reference evidence="3" key="1">
    <citation type="journal article" date="2021" name="Nat. Commun.">
        <title>Genomic analyses provide insights into spinach domestication and the genetic basis of agronomic traits.</title>
        <authorList>
            <person name="Cai X."/>
            <person name="Sun X."/>
            <person name="Xu C."/>
            <person name="Sun H."/>
            <person name="Wang X."/>
            <person name="Ge C."/>
            <person name="Zhang Z."/>
            <person name="Wang Q."/>
            <person name="Fei Z."/>
            <person name="Jiao C."/>
            <person name="Wang Q."/>
        </authorList>
    </citation>
    <scope>NUCLEOTIDE SEQUENCE [LARGE SCALE GENOMIC DNA]</scope>
    <source>
        <strain evidence="3">cv. Varoflay</strain>
    </source>
</reference>
<evidence type="ECO:0000256" key="2">
    <source>
        <dbReference type="SAM" id="MobiDB-lite"/>
    </source>
</evidence>
<feature type="coiled-coil region" evidence="1">
    <location>
        <begin position="269"/>
        <end position="447"/>
    </location>
</feature>
<feature type="coiled-coil region" evidence="1">
    <location>
        <begin position="47"/>
        <end position="92"/>
    </location>
</feature>
<dbReference type="GeneID" id="110784193"/>
<evidence type="ECO:0000313" key="3">
    <source>
        <dbReference type="Proteomes" id="UP000813463"/>
    </source>
</evidence>
<proteinExistence type="predicted"/>
<reference evidence="4" key="2">
    <citation type="submission" date="2025-08" db="UniProtKB">
        <authorList>
            <consortium name="RefSeq"/>
        </authorList>
    </citation>
    <scope>IDENTIFICATION</scope>
    <source>
        <tissue evidence="4">Leaf</tissue>
    </source>
</reference>
<feature type="region of interest" description="Disordered" evidence="2">
    <location>
        <begin position="238"/>
        <end position="266"/>
    </location>
</feature>
<dbReference type="KEGG" id="soe:110784193"/>
<dbReference type="PANTHER" id="PTHR34937">
    <property type="entry name" value="OS08G0559800 PROTEIN"/>
    <property type="match status" value="1"/>
</dbReference>
<dbReference type="PANTHER" id="PTHR34937:SF2">
    <property type="entry name" value="OS08G0559800 PROTEIN"/>
    <property type="match status" value="1"/>
</dbReference>
<feature type="coiled-coil region" evidence="1">
    <location>
        <begin position="148"/>
        <end position="179"/>
    </location>
</feature>